<dbReference type="AlphaFoldDB" id="A0A382VWQ2"/>
<feature type="non-terminal residue" evidence="1">
    <location>
        <position position="222"/>
    </location>
</feature>
<dbReference type="InterPro" id="IPR016181">
    <property type="entry name" value="Acyl_CoA_acyltransferase"/>
</dbReference>
<organism evidence="1">
    <name type="scientific">marine metagenome</name>
    <dbReference type="NCBI Taxonomy" id="408172"/>
    <lineage>
        <taxon>unclassified sequences</taxon>
        <taxon>metagenomes</taxon>
        <taxon>ecological metagenomes</taxon>
    </lineage>
</organism>
<protein>
    <submittedName>
        <fullName evidence="1">Uncharacterized protein</fullName>
    </submittedName>
</protein>
<evidence type="ECO:0000313" key="1">
    <source>
        <dbReference type="EMBL" id="SVD50288.1"/>
    </source>
</evidence>
<sequence>MNHRYQISISTKEQDDELAFHRHDVYAVELRQHETNRVGRLGDSLDTYNVNIVVCVRGELAGFISLTPPDKHSFSIDKYFKRSNLPFKVDESVWETRLLTVFKKHRGSVISGLLMYGALRWVESHGGKQIVIIGHRGISKMYKRLGFQSLGFSTQSGALTYDLLLGTVSQLRSKSKEQEKTLNKIFDQTDWQLPVSFNPPVPCFHGGAFFKAIGNCFDHLDR</sequence>
<gene>
    <name evidence="1" type="ORF">METZ01_LOCUS403142</name>
</gene>
<proteinExistence type="predicted"/>
<reference evidence="1" key="1">
    <citation type="submission" date="2018-05" db="EMBL/GenBank/DDBJ databases">
        <authorList>
            <person name="Lanie J.A."/>
            <person name="Ng W.-L."/>
            <person name="Kazmierczak K.M."/>
            <person name="Andrzejewski T.M."/>
            <person name="Davidsen T.M."/>
            <person name="Wayne K.J."/>
            <person name="Tettelin H."/>
            <person name="Glass J.I."/>
            <person name="Rusch D."/>
            <person name="Podicherti R."/>
            <person name="Tsui H.-C.T."/>
            <person name="Winkler M.E."/>
        </authorList>
    </citation>
    <scope>NUCLEOTIDE SEQUENCE</scope>
</reference>
<dbReference type="Gene3D" id="3.40.630.30">
    <property type="match status" value="1"/>
</dbReference>
<dbReference type="SUPFAM" id="SSF55729">
    <property type="entry name" value="Acyl-CoA N-acyltransferases (Nat)"/>
    <property type="match status" value="1"/>
</dbReference>
<accession>A0A382VWQ2</accession>
<dbReference type="EMBL" id="UINC01154805">
    <property type="protein sequence ID" value="SVD50288.1"/>
    <property type="molecule type" value="Genomic_DNA"/>
</dbReference>
<name>A0A382VWQ2_9ZZZZ</name>